<dbReference type="InterPro" id="IPR036291">
    <property type="entry name" value="NAD(P)-bd_dom_sf"/>
</dbReference>
<dbReference type="Gene3D" id="3.30.360.10">
    <property type="entry name" value="Dihydrodipicolinate Reductase, domain 2"/>
    <property type="match status" value="1"/>
</dbReference>
<dbReference type="PANTHER" id="PTHR43377">
    <property type="entry name" value="BILIVERDIN REDUCTASE A"/>
    <property type="match status" value="1"/>
</dbReference>
<evidence type="ECO:0000259" key="2">
    <source>
        <dbReference type="Pfam" id="PF22725"/>
    </source>
</evidence>
<dbReference type="EMBL" id="BART01027392">
    <property type="protein sequence ID" value="GAG92509.1"/>
    <property type="molecule type" value="Genomic_DNA"/>
</dbReference>
<dbReference type="PANTHER" id="PTHR43377:SF1">
    <property type="entry name" value="BILIVERDIN REDUCTASE A"/>
    <property type="match status" value="1"/>
</dbReference>
<evidence type="ECO:0000313" key="3">
    <source>
        <dbReference type="EMBL" id="GAG92509.1"/>
    </source>
</evidence>
<comment type="caution">
    <text evidence="3">The sequence shown here is derived from an EMBL/GenBank/DDBJ whole genome shotgun (WGS) entry which is preliminary data.</text>
</comment>
<dbReference type="InterPro" id="IPR051450">
    <property type="entry name" value="Gfo/Idh/MocA_Oxidoreductases"/>
</dbReference>
<reference evidence="3" key="1">
    <citation type="journal article" date="2014" name="Front. Microbiol.">
        <title>High frequency of phylogenetically diverse reductive dehalogenase-homologous genes in deep subseafloor sedimentary metagenomes.</title>
        <authorList>
            <person name="Kawai M."/>
            <person name="Futagami T."/>
            <person name="Toyoda A."/>
            <person name="Takaki Y."/>
            <person name="Nishi S."/>
            <person name="Hori S."/>
            <person name="Arai W."/>
            <person name="Tsubouchi T."/>
            <person name="Morono Y."/>
            <person name="Uchiyama I."/>
            <person name="Ito T."/>
            <person name="Fujiyama A."/>
            <person name="Inagaki F."/>
            <person name="Takami H."/>
        </authorList>
    </citation>
    <scope>NUCLEOTIDE SEQUENCE</scope>
    <source>
        <strain evidence="3">Expedition CK06-06</strain>
    </source>
</reference>
<feature type="domain" description="GFO/IDH/MocA-like oxidoreductase" evidence="2">
    <location>
        <begin position="135"/>
        <end position="234"/>
    </location>
</feature>
<dbReference type="InterPro" id="IPR055170">
    <property type="entry name" value="GFO_IDH_MocA-like_dom"/>
</dbReference>
<feature type="domain" description="Gfo/Idh/MocA-like oxidoreductase N-terminal" evidence="1">
    <location>
        <begin position="5"/>
        <end position="107"/>
    </location>
</feature>
<feature type="non-terminal residue" evidence="3">
    <location>
        <position position="248"/>
    </location>
</feature>
<proteinExistence type="predicted"/>
<dbReference type="InterPro" id="IPR000683">
    <property type="entry name" value="Gfo/Idh/MocA-like_OxRdtase_N"/>
</dbReference>
<dbReference type="Pfam" id="PF01408">
    <property type="entry name" value="GFO_IDH_MocA"/>
    <property type="match status" value="1"/>
</dbReference>
<dbReference type="Gene3D" id="3.40.50.720">
    <property type="entry name" value="NAD(P)-binding Rossmann-like Domain"/>
    <property type="match status" value="1"/>
</dbReference>
<sequence>MKKKRTAVVGAGWFGRAHIRNFDNLSELVGICDTNETKLEQLAGQYEGVNTYTSIDDLIKNESIDAVSIVTPPKHIPNIAKKFAQAGIDILMEKPMALKLEDLTSFKEYDNIRIMPGFIELFNPVIDKVLEHLDEIGEIISIASKRVGLYPKRDWDMGVILDLSIHDIYLQEKILGDIKIKNAYGVKKCYKDTIHADAVFIILDFGNSIGQIESNWLTPSKFRRMYVNGEFGGISADFISQQINLRTG</sequence>
<dbReference type="AlphaFoldDB" id="X1B9N0"/>
<dbReference type="GO" id="GO:0000166">
    <property type="term" value="F:nucleotide binding"/>
    <property type="evidence" value="ECO:0007669"/>
    <property type="project" value="InterPro"/>
</dbReference>
<protein>
    <submittedName>
        <fullName evidence="3">Uncharacterized protein</fullName>
    </submittedName>
</protein>
<dbReference type="SUPFAM" id="SSF51735">
    <property type="entry name" value="NAD(P)-binding Rossmann-fold domains"/>
    <property type="match status" value="1"/>
</dbReference>
<accession>X1B9N0</accession>
<evidence type="ECO:0000259" key="1">
    <source>
        <dbReference type="Pfam" id="PF01408"/>
    </source>
</evidence>
<name>X1B9N0_9ZZZZ</name>
<gene>
    <name evidence="3" type="ORF">S01H4_48569</name>
</gene>
<dbReference type="SUPFAM" id="SSF55347">
    <property type="entry name" value="Glyceraldehyde-3-phosphate dehydrogenase-like, C-terminal domain"/>
    <property type="match status" value="1"/>
</dbReference>
<dbReference type="Pfam" id="PF22725">
    <property type="entry name" value="GFO_IDH_MocA_C3"/>
    <property type="match status" value="1"/>
</dbReference>
<organism evidence="3">
    <name type="scientific">marine sediment metagenome</name>
    <dbReference type="NCBI Taxonomy" id="412755"/>
    <lineage>
        <taxon>unclassified sequences</taxon>
        <taxon>metagenomes</taxon>
        <taxon>ecological metagenomes</taxon>
    </lineage>
</organism>